<keyword evidence="2" id="KW-1185">Reference proteome</keyword>
<organism evidence="1 2">
    <name type="scientific">Allorhizobium terrae</name>
    <dbReference type="NCBI Taxonomy" id="1848972"/>
    <lineage>
        <taxon>Bacteria</taxon>
        <taxon>Pseudomonadati</taxon>
        <taxon>Pseudomonadota</taxon>
        <taxon>Alphaproteobacteria</taxon>
        <taxon>Hyphomicrobiales</taxon>
        <taxon>Rhizobiaceae</taxon>
        <taxon>Rhizobium/Agrobacterium group</taxon>
        <taxon>Allorhizobium</taxon>
    </lineage>
</organism>
<dbReference type="AlphaFoldDB" id="A0A4S3ZYQ5"/>
<dbReference type="RefSeq" id="WP_190235582.1">
    <property type="nucleotide sequence ID" value="NZ_SSOA01000003.1"/>
</dbReference>
<accession>A0A4S3ZYQ5</accession>
<dbReference type="Pfam" id="PF14567">
    <property type="entry name" value="SUKH_5"/>
    <property type="match status" value="1"/>
</dbReference>
<gene>
    <name evidence="1" type="ORF">E6C51_07880</name>
</gene>
<dbReference type="SUPFAM" id="SSF160631">
    <property type="entry name" value="SMI1/KNR4-like"/>
    <property type="match status" value="1"/>
</dbReference>
<evidence type="ECO:0000313" key="1">
    <source>
        <dbReference type="EMBL" id="THF50766.1"/>
    </source>
</evidence>
<dbReference type="InterPro" id="IPR037883">
    <property type="entry name" value="Knr4/Smi1-like_sf"/>
</dbReference>
<comment type="caution">
    <text evidence="1">The sequence shown here is derived from an EMBL/GenBank/DDBJ whole genome shotgun (WGS) entry which is preliminary data.</text>
</comment>
<proteinExistence type="predicted"/>
<reference evidence="1 2" key="1">
    <citation type="submission" date="2019-04" db="EMBL/GenBank/DDBJ databases">
        <title>Rhizobium terrae sp. nov., isolated from a paddy soil.</title>
        <authorList>
            <person name="Lin S.-Y."/>
            <person name="Hameed A."/>
            <person name="Huang H.-I."/>
            <person name="Young C.-C."/>
        </authorList>
    </citation>
    <scope>NUCLEOTIDE SEQUENCE [LARGE SCALE GENOMIC DNA]</scope>
    <source>
        <strain evidence="1 2">CC-HIH110</strain>
    </source>
</reference>
<dbReference type="Gene3D" id="3.40.1580.10">
    <property type="entry name" value="SMI1/KNR4-like"/>
    <property type="match status" value="1"/>
</dbReference>
<protein>
    <submittedName>
        <fullName evidence="1">SMI1/KNR4 family protein</fullName>
    </submittedName>
</protein>
<name>A0A4S3ZYQ5_9HYPH</name>
<sequence length="186" mass="20752">MTEQAYREAIKLLKENGLNPLPVKRPSYEDIMRLEQRLNVQLPNSYRMMLLELGLLQVESIDIAGIGNSGLEGKTASNIVFATEKDRAEGLISGTMVRIGTSGYGPFYFIDCGELDDRGEAPVWEAPGNGVSHGKDRIADSFGDFLLTEVRNLIEGLNDEADEANLEDSKSQRSQYWKDRSKDFDS</sequence>
<evidence type="ECO:0000313" key="2">
    <source>
        <dbReference type="Proteomes" id="UP000310754"/>
    </source>
</evidence>
<dbReference type="EMBL" id="SSOA01000003">
    <property type="protein sequence ID" value="THF50766.1"/>
    <property type="molecule type" value="Genomic_DNA"/>
</dbReference>
<dbReference type="Proteomes" id="UP000310754">
    <property type="component" value="Unassembled WGS sequence"/>
</dbReference>